<protein>
    <recommendedName>
        <fullName evidence="6">FAD-binding PCMH-type domain-containing protein</fullName>
    </recommendedName>
</protein>
<evidence type="ECO:0000256" key="2">
    <source>
        <dbReference type="ARBA" id="ARBA00005466"/>
    </source>
</evidence>
<evidence type="ECO:0000256" key="5">
    <source>
        <dbReference type="ARBA" id="ARBA00023002"/>
    </source>
</evidence>
<comment type="cofactor">
    <cofactor evidence="1">
        <name>FAD</name>
        <dbReference type="ChEBI" id="CHEBI:57692"/>
    </cofactor>
</comment>
<dbReference type="Gene3D" id="3.30.465.10">
    <property type="match status" value="1"/>
</dbReference>
<dbReference type="InterPro" id="IPR036318">
    <property type="entry name" value="FAD-bd_PCMH-like_sf"/>
</dbReference>
<sequence length="490" mass="54269">MTNKSSRRDFMKKIGIGSLIVGFNLQSQSWATEADLLNAPPEVFADNFPVFEGELITDETSLSEAADDFGHIHRYVSRAILKPAVYQDIIKMVKFANQHNLTIAVKGQGYSTNGETQTQGGVVIDMVSLADISEVNDQQVVAQAGARWIDLLTKTVPHNLGLPIVTDFIDLSVGGTLAVGGLGAQSYKHGCMADNICHLKVITGDGRLLTCSPYQNSMLFHSMKGGLGQLGIIVEAGFELEPTPSQVRAYQLVYDDLTHYLNDNQRLLDEGLFDGVQGGAEPDPGGGWRYVMQLAKYFEPDTPPVDAELLDGLNFVYGEEVIQDLPYFTFLNRLAPVVEQLKAAGLWTLPHPWCPLLIPASKAQAFIEDTLANTPPNDVAGPVLMSMQQREAFGSLFFSVPEEDKFVYFSLMRTAIPPTPERVEQLTQANRSIYEAARALGGCQYPVGAIPMSARDWKKHYHRKWFLLKLLKNWFDPNNLLGPMRGIFKR</sequence>
<name>A0A0F4QDX1_9GAMM</name>
<dbReference type="Gene3D" id="3.30.43.10">
    <property type="entry name" value="Uridine Diphospho-n-acetylenolpyruvylglucosamine Reductase, domain 2"/>
    <property type="match status" value="1"/>
</dbReference>
<dbReference type="OrthoDB" id="6278354at2"/>
<dbReference type="SUPFAM" id="SSF55103">
    <property type="entry name" value="FAD-linked oxidases, C-terminal domain"/>
    <property type="match status" value="1"/>
</dbReference>
<comment type="caution">
    <text evidence="7">The sequence shown here is derived from an EMBL/GenBank/DDBJ whole genome shotgun (WGS) entry which is preliminary data.</text>
</comment>
<dbReference type="PROSITE" id="PS51387">
    <property type="entry name" value="FAD_PCMH"/>
    <property type="match status" value="1"/>
</dbReference>
<dbReference type="EMBL" id="JXYA01000071">
    <property type="protein sequence ID" value="KJZ05470.1"/>
    <property type="molecule type" value="Genomic_DNA"/>
</dbReference>
<comment type="similarity">
    <text evidence="2">Belongs to the oxygen-dependent FAD-linked oxidoreductase family.</text>
</comment>
<evidence type="ECO:0000259" key="6">
    <source>
        <dbReference type="PROSITE" id="PS51387"/>
    </source>
</evidence>
<dbReference type="PANTHER" id="PTHR13878:SF53">
    <property type="entry name" value="CYTOKININ DEHYDROGENASE 6"/>
    <property type="match status" value="1"/>
</dbReference>
<dbReference type="InterPro" id="IPR006311">
    <property type="entry name" value="TAT_signal"/>
</dbReference>
<organism evidence="7 8">
    <name type="scientific">Pseudoalteromonas rubra</name>
    <dbReference type="NCBI Taxonomy" id="43658"/>
    <lineage>
        <taxon>Bacteria</taxon>
        <taxon>Pseudomonadati</taxon>
        <taxon>Pseudomonadota</taxon>
        <taxon>Gammaproteobacteria</taxon>
        <taxon>Alteromonadales</taxon>
        <taxon>Pseudoalteromonadaceae</taxon>
        <taxon>Pseudoalteromonas</taxon>
    </lineage>
</organism>
<gene>
    <name evidence="7" type="ORF">TW77_22660</name>
</gene>
<dbReference type="InterPro" id="IPR016166">
    <property type="entry name" value="FAD-bd_PCMH"/>
</dbReference>
<feature type="domain" description="FAD-binding PCMH-type" evidence="6">
    <location>
        <begin position="73"/>
        <end position="243"/>
    </location>
</feature>
<dbReference type="InterPro" id="IPR015345">
    <property type="entry name" value="Cytokinin_DH_FAD/cytokin-bd"/>
</dbReference>
<dbReference type="InterPro" id="IPR016169">
    <property type="entry name" value="FAD-bd_PCMH_sub2"/>
</dbReference>
<dbReference type="Pfam" id="PF09265">
    <property type="entry name" value="Cytokin-bind"/>
    <property type="match status" value="1"/>
</dbReference>
<dbReference type="RefSeq" id="WP_046007240.1">
    <property type="nucleotide sequence ID" value="NZ_JXYA01000071.1"/>
</dbReference>
<dbReference type="PATRIC" id="fig|43658.5.peg.4785"/>
<dbReference type="Proteomes" id="UP000033452">
    <property type="component" value="Unassembled WGS sequence"/>
</dbReference>
<keyword evidence="5" id="KW-0560">Oxidoreductase</keyword>
<evidence type="ECO:0000313" key="7">
    <source>
        <dbReference type="EMBL" id="KJZ05470.1"/>
    </source>
</evidence>
<dbReference type="SUPFAM" id="SSF56176">
    <property type="entry name" value="FAD-binding/transporter-associated domain-like"/>
    <property type="match status" value="1"/>
</dbReference>
<dbReference type="PROSITE" id="PS51318">
    <property type="entry name" value="TAT"/>
    <property type="match status" value="1"/>
</dbReference>
<proteinExistence type="inferred from homology"/>
<keyword evidence="4" id="KW-0274">FAD</keyword>
<dbReference type="InterPro" id="IPR016170">
    <property type="entry name" value="Cytok_DH_C_sf"/>
</dbReference>
<evidence type="ECO:0000256" key="3">
    <source>
        <dbReference type="ARBA" id="ARBA00022630"/>
    </source>
</evidence>
<dbReference type="AlphaFoldDB" id="A0A0F4QDX1"/>
<evidence type="ECO:0000313" key="8">
    <source>
        <dbReference type="Proteomes" id="UP000033452"/>
    </source>
</evidence>
<dbReference type="Gene3D" id="3.40.462.10">
    <property type="entry name" value="FAD-linked oxidases, C-terminal domain"/>
    <property type="match status" value="1"/>
</dbReference>
<dbReference type="GO" id="GO:0071949">
    <property type="term" value="F:FAD binding"/>
    <property type="evidence" value="ECO:0007669"/>
    <property type="project" value="InterPro"/>
</dbReference>
<keyword evidence="3" id="KW-0285">Flavoprotein</keyword>
<dbReference type="InterPro" id="IPR016167">
    <property type="entry name" value="FAD-bd_PCMH_sub1"/>
</dbReference>
<dbReference type="InterPro" id="IPR006094">
    <property type="entry name" value="Oxid_FAD_bind_N"/>
</dbReference>
<dbReference type="GO" id="GO:0019139">
    <property type="term" value="F:cytokinin dehydrogenase activity"/>
    <property type="evidence" value="ECO:0007669"/>
    <property type="project" value="InterPro"/>
</dbReference>
<evidence type="ECO:0000256" key="4">
    <source>
        <dbReference type="ARBA" id="ARBA00022827"/>
    </source>
</evidence>
<dbReference type="InterPro" id="IPR016164">
    <property type="entry name" value="FAD-linked_Oxase-like_C"/>
</dbReference>
<dbReference type="GO" id="GO:0009690">
    <property type="term" value="P:cytokinin metabolic process"/>
    <property type="evidence" value="ECO:0007669"/>
    <property type="project" value="InterPro"/>
</dbReference>
<dbReference type="InterPro" id="IPR050432">
    <property type="entry name" value="FAD-linked_Oxidoreductases_BP"/>
</dbReference>
<accession>A0A0F4QDX1</accession>
<dbReference type="Pfam" id="PF01565">
    <property type="entry name" value="FAD_binding_4"/>
    <property type="match status" value="1"/>
</dbReference>
<keyword evidence="8" id="KW-1185">Reference proteome</keyword>
<dbReference type="PANTHER" id="PTHR13878">
    <property type="entry name" value="GULONOLACTONE OXIDASE"/>
    <property type="match status" value="1"/>
</dbReference>
<evidence type="ECO:0000256" key="1">
    <source>
        <dbReference type="ARBA" id="ARBA00001974"/>
    </source>
</evidence>
<reference evidence="7 8" key="1">
    <citation type="journal article" date="2015" name="BMC Genomics">
        <title>Genome mining reveals unlocked bioactive potential of marine Gram-negative bacteria.</title>
        <authorList>
            <person name="Machado H."/>
            <person name="Sonnenschein E.C."/>
            <person name="Melchiorsen J."/>
            <person name="Gram L."/>
        </authorList>
    </citation>
    <scope>NUCLEOTIDE SEQUENCE [LARGE SCALE GENOMIC DNA]</scope>
    <source>
        <strain evidence="7 8">S2471</strain>
    </source>
</reference>